<dbReference type="PANTHER" id="PTHR22904:SF523">
    <property type="entry name" value="STRESS-INDUCED-PHOSPHOPROTEIN 1"/>
    <property type="match status" value="1"/>
</dbReference>
<dbReference type="PROSITE" id="PS50005">
    <property type="entry name" value="TPR"/>
    <property type="match status" value="1"/>
</dbReference>
<dbReference type="SMART" id="SM00028">
    <property type="entry name" value="TPR"/>
    <property type="match status" value="5"/>
</dbReference>
<name>A0A830HSY9_9CHLO</name>
<keyword evidence="4" id="KW-0175">Coiled coil</keyword>
<dbReference type="InterPro" id="IPR011990">
    <property type="entry name" value="TPR-like_helical_dom_sf"/>
</dbReference>
<organism evidence="6 7">
    <name type="scientific">Pycnococcus provasolii</name>
    <dbReference type="NCBI Taxonomy" id="41880"/>
    <lineage>
        <taxon>Eukaryota</taxon>
        <taxon>Viridiplantae</taxon>
        <taxon>Chlorophyta</taxon>
        <taxon>Pseudoscourfieldiophyceae</taxon>
        <taxon>Pseudoscourfieldiales</taxon>
        <taxon>Pycnococcaceae</taxon>
        <taxon>Pycnococcus</taxon>
    </lineage>
</organism>
<dbReference type="PROSITE" id="PS51203">
    <property type="entry name" value="CS"/>
    <property type="match status" value="1"/>
</dbReference>
<evidence type="ECO:0000256" key="4">
    <source>
        <dbReference type="SAM" id="Coils"/>
    </source>
</evidence>
<keyword evidence="7" id="KW-1185">Reference proteome</keyword>
<reference evidence="6" key="1">
    <citation type="submission" date="2020-10" db="EMBL/GenBank/DDBJ databases">
        <title>Unveiling of a novel bifunctional photoreceptor, Dualchrome1, isolated from a cosmopolitan green alga.</title>
        <authorList>
            <person name="Suzuki S."/>
            <person name="Kawachi M."/>
        </authorList>
    </citation>
    <scope>NUCLEOTIDE SEQUENCE</scope>
    <source>
        <strain evidence="6">NIES 2893</strain>
    </source>
</reference>
<dbReference type="Proteomes" id="UP000660262">
    <property type="component" value="Unassembled WGS sequence"/>
</dbReference>
<feature type="coiled-coil region" evidence="4">
    <location>
        <begin position="737"/>
        <end position="764"/>
    </location>
</feature>
<dbReference type="Gene3D" id="2.60.40.790">
    <property type="match status" value="1"/>
</dbReference>
<dbReference type="Gene3D" id="1.25.40.10">
    <property type="entry name" value="Tetratricopeptide repeat domain"/>
    <property type="match status" value="2"/>
</dbReference>
<evidence type="ECO:0000313" key="7">
    <source>
        <dbReference type="Proteomes" id="UP000660262"/>
    </source>
</evidence>
<dbReference type="InterPro" id="IPR008978">
    <property type="entry name" value="HSP20-like_chaperone"/>
</dbReference>
<dbReference type="Pfam" id="PF04969">
    <property type="entry name" value="CS"/>
    <property type="match status" value="1"/>
</dbReference>
<dbReference type="SUPFAM" id="SSF48452">
    <property type="entry name" value="TPR-like"/>
    <property type="match status" value="1"/>
</dbReference>
<comment type="caution">
    <text evidence="6">The sequence shown here is derived from an EMBL/GenBank/DDBJ whole genome shotgun (WGS) entry which is preliminary data.</text>
</comment>
<dbReference type="EMBL" id="BNJQ01000028">
    <property type="protein sequence ID" value="GHP10264.1"/>
    <property type="molecule type" value="Genomic_DNA"/>
</dbReference>
<feature type="repeat" description="TPR" evidence="3">
    <location>
        <begin position="297"/>
        <end position="330"/>
    </location>
</feature>
<proteinExistence type="predicted"/>
<dbReference type="AlphaFoldDB" id="A0A830HSY9"/>
<evidence type="ECO:0000259" key="5">
    <source>
        <dbReference type="PROSITE" id="PS51203"/>
    </source>
</evidence>
<evidence type="ECO:0000256" key="3">
    <source>
        <dbReference type="PROSITE-ProRule" id="PRU00339"/>
    </source>
</evidence>
<dbReference type="InterPro" id="IPR007052">
    <property type="entry name" value="CS_dom"/>
</dbReference>
<accession>A0A830HSY9</accession>
<evidence type="ECO:0000313" key="6">
    <source>
        <dbReference type="EMBL" id="GHP10264.1"/>
    </source>
</evidence>
<dbReference type="InterPro" id="IPR019734">
    <property type="entry name" value="TPR_rpt"/>
</dbReference>
<evidence type="ECO:0000256" key="1">
    <source>
        <dbReference type="ARBA" id="ARBA00022737"/>
    </source>
</evidence>
<dbReference type="OrthoDB" id="20872at2759"/>
<dbReference type="CDD" id="cd06467">
    <property type="entry name" value="p23_NUDC_like"/>
    <property type="match status" value="1"/>
</dbReference>
<feature type="domain" description="CS" evidence="5">
    <location>
        <begin position="605"/>
        <end position="705"/>
    </location>
</feature>
<protein>
    <recommendedName>
        <fullName evidence="5">CS domain-containing protein</fullName>
    </recommendedName>
</protein>
<keyword evidence="1" id="KW-0677">Repeat</keyword>
<evidence type="ECO:0000256" key="2">
    <source>
        <dbReference type="ARBA" id="ARBA00022803"/>
    </source>
</evidence>
<dbReference type="PANTHER" id="PTHR22904">
    <property type="entry name" value="TPR REPEAT CONTAINING PROTEIN"/>
    <property type="match status" value="1"/>
</dbReference>
<sequence>MASPSGGGGGGGGSSFFLATARAHHLKSRADALLRGDNFRLAILKYEEVLGLLGVNVSSSASSSSSSQSGSSQAGSLEGIQLMVAALSNRSMALSKCARFEEALADANRILDRKPKWCKAHYRKATALGGLSRWTEAAKTFANSASLARMDNDEASAAQAEKALWDAVKHCTREQLAQLILERVEDACVPQPTREDVSLEEQEEALFQHIFEAHRDKPFPGVYYKRTLSYLKRPMTVGEALIERSAMYTKAKAYGQAADDARNAVAFFERARKNMNKSGESERAARLAVPTAEAYCRLAEAHIAEVDHPLRRWDEAAKAYTKAVDLDPSNGAYQTGLREAGEQLSSEAMQQVLREVYRNEHATDPLIEGLTTDTQDRGHAVVLRVDGTVRFTNVPVKKFSAAARDALRTALAAAAGVNKLRATIERVRPPSPATQRKLCVSFAVVVADDAAAAGRVRDALHADVAAALGGDIMLRCLGCSAGDVELAEAEVVDVTPKHGVSDEDLAAMRGAADGGADHYGGDDEQEEQFPGLGHGIGGGYNATAHAYQRQIVPSRPQTDIEMPYLMYKLVRVDGRAIERVDKHPFQMTRVHYNDKEKPEEVFVEISDGSCRWTQTGSEVRVLCLHVPTNLSVSDLDVLIEARRITICHAGNGTVYLDGDLERGVVPDESTWTYDEDGLWLYLRKMNLELLRKSNEHGEMWWPKLFVHHGGIAWDDFDKDYSDLPHEILARHRRIEAEREHQSQLDQAERNVREALTERDECRKRARQERLHELRTGSRKSWVYLNRENPNESEIGRYREEEAKRKSNQALIAT</sequence>
<dbReference type="SUPFAM" id="SSF49764">
    <property type="entry name" value="HSP20-like chaperones"/>
    <property type="match status" value="1"/>
</dbReference>
<gene>
    <name evidence="6" type="ORF">PPROV_000899600</name>
</gene>
<keyword evidence="2 3" id="KW-0802">TPR repeat</keyword>
<dbReference type="GO" id="GO:0051879">
    <property type="term" value="F:Hsp90 protein binding"/>
    <property type="evidence" value="ECO:0007669"/>
    <property type="project" value="TreeGrafter"/>
</dbReference>